<dbReference type="InterPro" id="IPR027469">
    <property type="entry name" value="Cation_efflux_TMD_sf"/>
</dbReference>
<evidence type="ECO:0000313" key="14">
    <source>
        <dbReference type="RefSeq" id="XP_055864934.1"/>
    </source>
</evidence>
<evidence type="ECO:0000256" key="10">
    <source>
        <dbReference type="ARBA" id="ARBA00023329"/>
    </source>
</evidence>
<evidence type="ECO:0000256" key="2">
    <source>
        <dbReference type="ARBA" id="ARBA00004644"/>
    </source>
</evidence>
<keyword evidence="4 12" id="KW-0812">Transmembrane</keyword>
<evidence type="ECO:0000256" key="4">
    <source>
        <dbReference type="ARBA" id="ARBA00022692"/>
    </source>
</evidence>
<dbReference type="Gene3D" id="1.20.1510.10">
    <property type="entry name" value="Cation efflux protein transmembrane domain"/>
    <property type="match status" value="1"/>
</dbReference>
<dbReference type="InterPro" id="IPR026765">
    <property type="entry name" value="Tmem163"/>
</dbReference>
<evidence type="ECO:0000256" key="3">
    <source>
        <dbReference type="ARBA" id="ARBA00008731"/>
    </source>
</evidence>
<dbReference type="PANTHER" id="PTHR31937">
    <property type="entry name" value="TRANSMEMBRANE PROTEIN 163"/>
    <property type="match status" value="1"/>
</dbReference>
<accession>A0A9W2YQC8</accession>
<keyword evidence="9 12" id="KW-0472">Membrane</keyword>
<keyword evidence="8" id="KW-0770">Synapse</keyword>
<keyword evidence="7 12" id="KW-1133">Transmembrane helix</keyword>
<keyword evidence="10" id="KW-0968">Cytoplasmic vesicle</keyword>
<dbReference type="GeneID" id="106077522"/>
<dbReference type="SUPFAM" id="SSF161111">
    <property type="entry name" value="Cation efflux protein transmembrane domain-like"/>
    <property type="match status" value="1"/>
</dbReference>
<dbReference type="AlphaFoldDB" id="A0A9W2YQC8"/>
<dbReference type="OrthoDB" id="5980560at2759"/>
<sequence>MEDTRLKSFGQRNEQPSEEGNSLGSGGSNWWKRKCSDPEEKSTLIVNRKDLSPEATQRLLTSALVISWASIIFSLGTGLAALVLSVHGNSESLFAFGLDAVLDSLSSCAVLWRFQGNVDCVYSLARERKACIAIGVLFLVSAASLIIKSVVAIANETHEEEEVVLFDSFALTCGIISVFIGASKVYVGLKLRSQALYTDSIITFVGAASCFAGVAGLELYVNDTKYWYVDSVFGILCGLFLLFFGIKLLYTTLKEKS</sequence>
<dbReference type="OMA" id="WPATVRN"/>
<name>A0A9W2YQC8_BIOGL</name>
<evidence type="ECO:0000256" key="8">
    <source>
        <dbReference type="ARBA" id="ARBA00023018"/>
    </source>
</evidence>
<evidence type="ECO:0000256" key="9">
    <source>
        <dbReference type="ARBA" id="ARBA00023136"/>
    </source>
</evidence>
<feature type="transmembrane region" description="Helical" evidence="12">
    <location>
        <begin position="201"/>
        <end position="221"/>
    </location>
</feature>
<feature type="transmembrane region" description="Helical" evidence="12">
    <location>
        <begin position="132"/>
        <end position="154"/>
    </location>
</feature>
<dbReference type="GO" id="GO:0030672">
    <property type="term" value="C:synaptic vesicle membrane"/>
    <property type="evidence" value="ECO:0007669"/>
    <property type="project" value="UniProtKB-SubCell"/>
</dbReference>
<evidence type="ECO:0000256" key="5">
    <source>
        <dbReference type="ARBA" id="ARBA00022753"/>
    </source>
</evidence>
<feature type="transmembrane region" description="Helical" evidence="12">
    <location>
        <begin position="59"/>
        <end position="86"/>
    </location>
</feature>
<dbReference type="GO" id="GO:0031901">
    <property type="term" value="C:early endosome membrane"/>
    <property type="evidence" value="ECO:0007669"/>
    <property type="project" value="UniProtKB-SubCell"/>
</dbReference>
<evidence type="ECO:0000256" key="1">
    <source>
        <dbReference type="ARBA" id="ARBA00004146"/>
    </source>
</evidence>
<protein>
    <submittedName>
        <fullName evidence="14">Transmembrane protein 163-like</fullName>
    </submittedName>
</protein>
<comment type="similarity">
    <text evidence="3">Belongs to the TMEM163 family.</text>
</comment>
<evidence type="ECO:0000256" key="11">
    <source>
        <dbReference type="SAM" id="MobiDB-lite"/>
    </source>
</evidence>
<reference evidence="14" key="1">
    <citation type="submission" date="2025-08" db="UniProtKB">
        <authorList>
            <consortium name="RefSeq"/>
        </authorList>
    </citation>
    <scope>IDENTIFICATION</scope>
</reference>
<feature type="transmembrane region" description="Helical" evidence="12">
    <location>
        <begin position="227"/>
        <end position="250"/>
    </location>
</feature>
<evidence type="ECO:0000256" key="7">
    <source>
        <dbReference type="ARBA" id="ARBA00022989"/>
    </source>
</evidence>
<dbReference type="RefSeq" id="XP_055864934.1">
    <property type="nucleotide sequence ID" value="XM_056008959.1"/>
</dbReference>
<evidence type="ECO:0000256" key="6">
    <source>
        <dbReference type="ARBA" id="ARBA00022833"/>
    </source>
</evidence>
<comment type="subcellular location">
    <subcellularLocation>
        <location evidence="2">Cytoplasmic vesicle</location>
        <location evidence="2">Secretory vesicle</location>
        <location evidence="2">Synaptic vesicle membrane</location>
        <topology evidence="2">Multi-pass membrane protein</topology>
    </subcellularLocation>
    <subcellularLocation>
        <location evidence="1">Early endosome membrane</location>
    </subcellularLocation>
</comment>
<feature type="region of interest" description="Disordered" evidence="11">
    <location>
        <begin position="1"/>
        <end position="30"/>
    </location>
</feature>
<keyword evidence="6" id="KW-0862">Zinc</keyword>
<dbReference type="Proteomes" id="UP001165740">
    <property type="component" value="Chromosome 13"/>
</dbReference>
<gene>
    <name evidence="14" type="primary">LOC106077522</name>
</gene>
<evidence type="ECO:0000256" key="12">
    <source>
        <dbReference type="SAM" id="Phobius"/>
    </source>
</evidence>
<keyword evidence="13" id="KW-1185">Reference proteome</keyword>
<feature type="transmembrane region" description="Helical" evidence="12">
    <location>
        <begin position="169"/>
        <end position="189"/>
    </location>
</feature>
<proteinExistence type="inferred from homology"/>
<evidence type="ECO:0000313" key="13">
    <source>
        <dbReference type="Proteomes" id="UP001165740"/>
    </source>
</evidence>
<dbReference type="PANTHER" id="PTHR31937:SF2">
    <property type="entry name" value="TRANSMEMBRANE PROTEIN 163"/>
    <property type="match status" value="1"/>
</dbReference>
<organism evidence="13 14">
    <name type="scientific">Biomphalaria glabrata</name>
    <name type="common">Bloodfluke planorb</name>
    <name type="synonym">Freshwater snail</name>
    <dbReference type="NCBI Taxonomy" id="6526"/>
    <lineage>
        <taxon>Eukaryota</taxon>
        <taxon>Metazoa</taxon>
        <taxon>Spiralia</taxon>
        <taxon>Lophotrochozoa</taxon>
        <taxon>Mollusca</taxon>
        <taxon>Gastropoda</taxon>
        <taxon>Heterobranchia</taxon>
        <taxon>Euthyneura</taxon>
        <taxon>Panpulmonata</taxon>
        <taxon>Hygrophila</taxon>
        <taxon>Lymnaeoidea</taxon>
        <taxon>Planorbidae</taxon>
        <taxon>Biomphalaria</taxon>
    </lineage>
</organism>
<keyword evidence="5" id="KW-0967">Endosome</keyword>